<dbReference type="SUPFAM" id="SSF50891">
    <property type="entry name" value="Cyclophilin-like"/>
    <property type="match status" value="1"/>
</dbReference>
<evidence type="ECO:0000256" key="3">
    <source>
        <dbReference type="ARBA" id="ARBA00023235"/>
    </source>
</evidence>
<feature type="domain" description="PPIase cyclophilin-type" evidence="5">
    <location>
        <begin position="71"/>
        <end position="248"/>
    </location>
</feature>
<dbReference type="EMBL" id="JXYA01000057">
    <property type="protein sequence ID" value="KJZ06005.1"/>
    <property type="molecule type" value="Genomic_DNA"/>
</dbReference>
<evidence type="ECO:0000256" key="2">
    <source>
        <dbReference type="ARBA" id="ARBA00023110"/>
    </source>
</evidence>
<dbReference type="AlphaFoldDB" id="A0A0F4QFI6"/>
<dbReference type="Pfam" id="PF00160">
    <property type="entry name" value="Pro_isomerase"/>
    <property type="match status" value="1"/>
</dbReference>
<feature type="chain" id="PRO_5002475438" description="peptidylprolyl isomerase" evidence="4">
    <location>
        <begin position="32"/>
        <end position="307"/>
    </location>
</feature>
<keyword evidence="2" id="KW-0697">Rotamase</keyword>
<evidence type="ECO:0000313" key="6">
    <source>
        <dbReference type="EMBL" id="KJZ06005.1"/>
    </source>
</evidence>
<dbReference type="Proteomes" id="UP000033452">
    <property type="component" value="Unassembled WGS sequence"/>
</dbReference>
<keyword evidence="4" id="KW-0732">Signal</keyword>
<dbReference type="Gene3D" id="2.40.100.10">
    <property type="entry name" value="Cyclophilin-like"/>
    <property type="match status" value="1"/>
</dbReference>
<evidence type="ECO:0000259" key="5">
    <source>
        <dbReference type="PROSITE" id="PS50072"/>
    </source>
</evidence>
<dbReference type="EC" id="5.2.1.8" evidence="1"/>
<evidence type="ECO:0000313" key="7">
    <source>
        <dbReference type="Proteomes" id="UP000033452"/>
    </source>
</evidence>
<dbReference type="PANTHER" id="PTHR45625">
    <property type="entry name" value="PEPTIDYL-PROLYL CIS-TRANS ISOMERASE-RELATED"/>
    <property type="match status" value="1"/>
</dbReference>
<dbReference type="PATRIC" id="fig|43658.5.peg.4351"/>
<evidence type="ECO:0000256" key="4">
    <source>
        <dbReference type="SAM" id="SignalP"/>
    </source>
</evidence>
<organism evidence="6 7">
    <name type="scientific">Pseudoalteromonas rubra</name>
    <dbReference type="NCBI Taxonomy" id="43658"/>
    <lineage>
        <taxon>Bacteria</taxon>
        <taxon>Pseudomonadati</taxon>
        <taxon>Pseudomonadota</taxon>
        <taxon>Gammaproteobacteria</taxon>
        <taxon>Alteromonadales</taxon>
        <taxon>Pseudoalteromonadaceae</taxon>
        <taxon>Pseudoalteromonas</taxon>
    </lineage>
</organism>
<evidence type="ECO:0000256" key="1">
    <source>
        <dbReference type="ARBA" id="ARBA00013194"/>
    </source>
</evidence>
<keyword evidence="7" id="KW-1185">Reference proteome</keyword>
<dbReference type="RefSeq" id="WP_046006858.1">
    <property type="nucleotide sequence ID" value="NZ_JXYA01000057.1"/>
</dbReference>
<dbReference type="PROSITE" id="PS51257">
    <property type="entry name" value="PROKAR_LIPOPROTEIN"/>
    <property type="match status" value="1"/>
</dbReference>
<dbReference type="InterPro" id="IPR002130">
    <property type="entry name" value="Cyclophilin-type_PPIase_dom"/>
</dbReference>
<gene>
    <name evidence="6" type="ORF">TW77_20630</name>
</gene>
<dbReference type="PROSITE" id="PS50072">
    <property type="entry name" value="CSA_PPIASE_2"/>
    <property type="match status" value="1"/>
</dbReference>
<comment type="caution">
    <text evidence="6">The sequence shown here is derived from an EMBL/GenBank/DDBJ whole genome shotgun (WGS) entry which is preliminary data.</text>
</comment>
<dbReference type="InterPro" id="IPR029000">
    <property type="entry name" value="Cyclophilin-like_dom_sf"/>
</dbReference>
<dbReference type="GO" id="GO:0003755">
    <property type="term" value="F:peptidyl-prolyl cis-trans isomerase activity"/>
    <property type="evidence" value="ECO:0007669"/>
    <property type="project" value="UniProtKB-KW"/>
</dbReference>
<feature type="signal peptide" evidence="4">
    <location>
        <begin position="1"/>
        <end position="31"/>
    </location>
</feature>
<dbReference type="PANTHER" id="PTHR45625:SF4">
    <property type="entry name" value="PEPTIDYLPROLYL ISOMERASE DOMAIN AND WD REPEAT-CONTAINING PROTEIN 1"/>
    <property type="match status" value="1"/>
</dbReference>
<dbReference type="CDD" id="cd00317">
    <property type="entry name" value="cyclophilin"/>
    <property type="match status" value="1"/>
</dbReference>
<proteinExistence type="predicted"/>
<keyword evidence="3" id="KW-0413">Isomerase</keyword>
<protein>
    <recommendedName>
        <fullName evidence="1">peptidylprolyl isomerase</fullName>
        <ecNumber evidence="1">5.2.1.8</ecNumber>
    </recommendedName>
</protein>
<name>A0A0F4QFI6_9GAMM</name>
<reference evidence="6 7" key="1">
    <citation type="journal article" date="2015" name="BMC Genomics">
        <title>Genome mining reveals unlocked bioactive potential of marine Gram-negative bacteria.</title>
        <authorList>
            <person name="Machado H."/>
            <person name="Sonnenschein E.C."/>
            <person name="Melchiorsen J."/>
            <person name="Gram L."/>
        </authorList>
    </citation>
    <scope>NUCLEOTIDE SEQUENCE [LARGE SCALE GENOMIC DNA]</scope>
    <source>
        <strain evidence="6 7">S2471</strain>
    </source>
</reference>
<sequence length="307" mass="33841">MTIITRKPTRLSMAAMLLLTLTACQSSPEQASTDKVSSALTGLAPADIIAQASETEWRTVEPEHILKITLPGGPVYVELNPELAPGHVSNIKALAREGFYQGLSIYRFVEGFVAQGGDQSDEKRPVNGKKTIPGEFYLETAKPLEITGLNLVDGYAPRSGFLHGFAVAQNDEGTRTWQTHCPGAFAMARQNDADSGGTEFYFTLSGQRYLDLNTTVFGRVLAGMEHVQRLHRQPQVNLPFNPILAVEVLADIEKTDKQRFRVFNTESRAFRALIAARKNRPEAWFLHQANHTDVCAINVPVQAFTGD</sequence>
<dbReference type="InterPro" id="IPR044666">
    <property type="entry name" value="Cyclophilin_A-like"/>
</dbReference>
<accession>A0A0F4QFI6</accession>